<accession>A0A9D1M2K9</accession>
<gene>
    <name evidence="1" type="ORF">IAB70_07400</name>
</gene>
<evidence type="ECO:0000313" key="2">
    <source>
        <dbReference type="Proteomes" id="UP000824093"/>
    </source>
</evidence>
<protein>
    <submittedName>
        <fullName evidence="1">Uncharacterized protein</fullName>
    </submittedName>
</protein>
<sequence length="544" mass="62550">MAKDKIQYTDQINNSRQRFVSLLNYIDQSSQINLNRLHAKYINGFPTYKLENTPGLVWASKESNDEFYSEYEKVQPASRKYAIYYEPKKSAYTINPKFLLPLRRSISKLSHSNRYPELKSTILEFVKRKTKRKDIEHVICEIDSFSDVTDLHTLFETSDIEKIVEGYGKSFSATFWNYIDENDSSAFQVPSLMITDPSSMNTVQVLNTIPYERRKMGVDKITGIPSMEINLDKINLLYNQELSLESTITLLKLKTIFQGSSSLCNVIDHKLNGSKFLDEAMNIIENDKNAIQMAIILKPSYKSKIKKEILENTHLQEKLATARLQGKAYLDEYMAVYVEISEEAFQNDFLRQKDLTSSRPSPSYDKAIAIPTSSDTATQPLKNTSKISHSKPSFREKVNALPFFKKVKQLFKKEKTLTLPSGVKQKLEHADSSQLLKTLDLERKNFVEPLKHNARIKNYPFSSLKGAIQQYLYAYIIHAEKGNPNSYCALTSIAGKIEPGKSHKAEESMFLNFLRNSKRYHIMQQQGNGQIVDSNQIRSREKQI</sequence>
<proteinExistence type="predicted"/>
<dbReference type="EMBL" id="DVNH01000061">
    <property type="protein sequence ID" value="HIU52412.1"/>
    <property type="molecule type" value="Genomic_DNA"/>
</dbReference>
<name>A0A9D1M2K9_9FIRM</name>
<comment type="caution">
    <text evidence="1">The sequence shown here is derived from an EMBL/GenBank/DDBJ whole genome shotgun (WGS) entry which is preliminary data.</text>
</comment>
<dbReference type="Proteomes" id="UP000824093">
    <property type="component" value="Unassembled WGS sequence"/>
</dbReference>
<evidence type="ECO:0000313" key="1">
    <source>
        <dbReference type="EMBL" id="HIU52412.1"/>
    </source>
</evidence>
<reference evidence="1" key="1">
    <citation type="submission" date="2020-10" db="EMBL/GenBank/DDBJ databases">
        <authorList>
            <person name="Gilroy R."/>
        </authorList>
    </citation>
    <scope>NUCLEOTIDE SEQUENCE</scope>
    <source>
        <strain evidence="1">CHK195-15760</strain>
    </source>
</reference>
<dbReference type="AlphaFoldDB" id="A0A9D1M2K9"/>
<organism evidence="1 2">
    <name type="scientific">Candidatus Merdicola faecigallinarum</name>
    <dbReference type="NCBI Taxonomy" id="2840862"/>
    <lineage>
        <taxon>Bacteria</taxon>
        <taxon>Bacillati</taxon>
        <taxon>Bacillota</taxon>
        <taxon>Clostridia</taxon>
        <taxon>Candidatus Merdicola</taxon>
    </lineage>
</organism>
<reference evidence="1" key="2">
    <citation type="journal article" date="2021" name="PeerJ">
        <title>Extensive microbial diversity within the chicken gut microbiome revealed by metagenomics and culture.</title>
        <authorList>
            <person name="Gilroy R."/>
            <person name="Ravi A."/>
            <person name="Getino M."/>
            <person name="Pursley I."/>
            <person name="Horton D.L."/>
            <person name="Alikhan N.F."/>
            <person name="Baker D."/>
            <person name="Gharbi K."/>
            <person name="Hall N."/>
            <person name="Watson M."/>
            <person name="Adriaenssens E.M."/>
            <person name="Foster-Nyarko E."/>
            <person name="Jarju S."/>
            <person name="Secka A."/>
            <person name="Antonio M."/>
            <person name="Oren A."/>
            <person name="Chaudhuri R.R."/>
            <person name="La Ragione R."/>
            <person name="Hildebrand F."/>
            <person name="Pallen M.J."/>
        </authorList>
    </citation>
    <scope>NUCLEOTIDE SEQUENCE</scope>
    <source>
        <strain evidence="1">CHK195-15760</strain>
    </source>
</reference>